<feature type="region of interest" description="Disordered" evidence="1">
    <location>
        <begin position="1211"/>
        <end position="1256"/>
    </location>
</feature>
<feature type="region of interest" description="Disordered" evidence="1">
    <location>
        <begin position="1"/>
        <end position="35"/>
    </location>
</feature>
<evidence type="ECO:0000313" key="2">
    <source>
        <dbReference type="EMBL" id="PNW76343.1"/>
    </source>
</evidence>
<feature type="region of interest" description="Disordered" evidence="1">
    <location>
        <begin position="1384"/>
        <end position="1435"/>
    </location>
</feature>
<feature type="compositionally biased region" description="Acidic residues" evidence="1">
    <location>
        <begin position="472"/>
        <end position="482"/>
    </location>
</feature>
<feature type="compositionally biased region" description="Low complexity" evidence="1">
    <location>
        <begin position="499"/>
        <end position="537"/>
    </location>
</feature>
<dbReference type="Gramene" id="PNW76343">
    <property type="protein sequence ID" value="PNW76343"/>
    <property type="gene ID" value="CHLRE_12g551127v5"/>
</dbReference>
<reference evidence="2 3" key="1">
    <citation type="journal article" date="2007" name="Science">
        <title>The Chlamydomonas genome reveals the evolution of key animal and plant functions.</title>
        <authorList>
            <person name="Merchant S.S."/>
            <person name="Prochnik S.E."/>
            <person name="Vallon O."/>
            <person name="Harris E.H."/>
            <person name="Karpowicz S.J."/>
            <person name="Witman G.B."/>
            <person name="Terry A."/>
            <person name="Salamov A."/>
            <person name="Fritz-Laylin L.K."/>
            <person name="Marechal-Drouard L."/>
            <person name="Marshall W.F."/>
            <person name="Qu L.H."/>
            <person name="Nelson D.R."/>
            <person name="Sanderfoot A.A."/>
            <person name="Spalding M.H."/>
            <person name="Kapitonov V.V."/>
            <person name="Ren Q."/>
            <person name="Ferris P."/>
            <person name="Lindquist E."/>
            <person name="Shapiro H."/>
            <person name="Lucas S.M."/>
            <person name="Grimwood J."/>
            <person name="Schmutz J."/>
            <person name="Cardol P."/>
            <person name="Cerutti H."/>
            <person name="Chanfreau G."/>
            <person name="Chen C.L."/>
            <person name="Cognat V."/>
            <person name="Croft M.T."/>
            <person name="Dent R."/>
            <person name="Dutcher S."/>
            <person name="Fernandez E."/>
            <person name="Fukuzawa H."/>
            <person name="Gonzalez-Ballester D."/>
            <person name="Gonzalez-Halphen D."/>
            <person name="Hallmann A."/>
            <person name="Hanikenne M."/>
            <person name="Hippler M."/>
            <person name="Inwood W."/>
            <person name="Jabbari K."/>
            <person name="Kalanon M."/>
            <person name="Kuras R."/>
            <person name="Lefebvre P.A."/>
            <person name="Lemaire S.D."/>
            <person name="Lobanov A.V."/>
            <person name="Lohr M."/>
            <person name="Manuell A."/>
            <person name="Meier I."/>
            <person name="Mets L."/>
            <person name="Mittag M."/>
            <person name="Mittelmeier T."/>
            <person name="Moroney J.V."/>
            <person name="Moseley J."/>
            <person name="Napoli C."/>
            <person name="Nedelcu A.M."/>
            <person name="Niyogi K."/>
            <person name="Novoselov S.V."/>
            <person name="Paulsen I.T."/>
            <person name="Pazour G."/>
            <person name="Purton S."/>
            <person name="Ral J.P."/>
            <person name="Riano-Pachon D.M."/>
            <person name="Riekhof W."/>
            <person name="Rymarquis L."/>
            <person name="Schroda M."/>
            <person name="Stern D."/>
            <person name="Umen J."/>
            <person name="Willows R."/>
            <person name="Wilson N."/>
            <person name="Zimmer S.L."/>
            <person name="Allmer J."/>
            <person name="Balk J."/>
            <person name="Bisova K."/>
            <person name="Chen C.J."/>
            <person name="Elias M."/>
            <person name="Gendler K."/>
            <person name="Hauser C."/>
            <person name="Lamb M.R."/>
            <person name="Ledford H."/>
            <person name="Long J.C."/>
            <person name="Minagawa J."/>
            <person name="Page M.D."/>
            <person name="Pan J."/>
            <person name="Pootakham W."/>
            <person name="Roje S."/>
            <person name="Rose A."/>
            <person name="Stahlberg E."/>
            <person name="Terauchi A.M."/>
            <person name="Yang P."/>
            <person name="Ball S."/>
            <person name="Bowler C."/>
            <person name="Dieckmann C.L."/>
            <person name="Gladyshev V.N."/>
            <person name="Green P."/>
            <person name="Jorgensen R."/>
            <person name="Mayfield S."/>
            <person name="Mueller-Roeber B."/>
            <person name="Rajamani S."/>
            <person name="Sayre R.T."/>
            <person name="Brokstein P."/>
            <person name="Dubchak I."/>
            <person name="Goodstein D."/>
            <person name="Hornick L."/>
            <person name="Huang Y.W."/>
            <person name="Jhaveri J."/>
            <person name="Luo Y."/>
            <person name="Martinez D."/>
            <person name="Ngau W.C."/>
            <person name="Otillar B."/>
            <person name="Poliakov A."/>
            <person name="Porter A."/>
            <person name="Szajkowski L."/>
            <person name="Werner G."/>
            <person name="Zhou K."/>
            <person name="Grigoriev I.V."/>
            <person name="Rokhsar D.S."/>
            <person name="Grossman A.R."/>
        </authorList>
    </citation>
    <scope>NUCLEOTIDE SEQUENCE [LARGE SCALE GENOMIC DNA]</scope>
    <source>
        <strain evidence="3">CC-503</strain>
    </source>
</reference>
<dbReference type="GeneID" id="66055804"/>
<feature type="region of interest" description="Disordered" evidence="1">
    <location>
        <begin position="158"/>
        <end position="188"/>
    </location>
</feature>
<feature type="compositionally biased region" description="Low complexity" evidence="1">
    <location>
        <begin position="95"/>
        <end position="113"/>
    </location>
</feature>
<accession>A0A2K3D732</accession>
<keyword evidence="3" id="KW-1185">Reference proteome</keyword>
<dbReference type="PaxDb" id="3055-EDO96679"/>
<dbReference type="OrthoDB" id="553143at2759"/>
<proteinExistence type="predicted"/>
<protein>
    <submittedName>
        <fullName evidence="2">Uncharacterized protein</fullName>
    </submittedName>
</protein>
<feature type="compositionally biased region" description="Low complexity" evidence="1">
    <location>
        <begin position="1236"/>
        <end position="1251"/>
    </location>
</feature>
<feature type="compositionally biased region" description="Polar residues" evidence="1">
    <location>
        <begin position="11"/>
        <end position="22"/>
    </location>
</feature>
<evidence type="ECO:0000256" key="1">
    <source>
        <dbReference type="SAM" id="MobiDB-lite"/>
    </source>
</evidence>
<evidence type="ECO:0000313" key="3">
    <source>
        <dbReference type="Proteomes" id="UP000006906"/>
    </source>
</evidence>
<gene>
    <name evidence="2" type="ORF">CHLRE_12g551127v5</name>
</gene>
<sequence>MGCPSHGRLSGNRSSHSQSGVAATQEHVPVGDDGDGRLVSTHLEASLLLRQLHESIPPLPTTDTWARVRRRLQQAGLAGATDAAVIRKPRPAPGTPAAGNPGAQQQPGQALAEAGGGRRPRHESDGDVIVGAVTSLLSRGGALATPMDEPPVAAVAASVAGSGARRRDSGSAPAGTSPSSLSPSASIRRDRELREWARYSLPELLLLLARLRLPSPPKLEVALTLCLRRGRLPSPPPDAWQHLAAAAGMSRGTARRRGGGRFELTAAPPPPPAFRLAAAMAALRVSSHEAWQVLAERHLLMAAASPAASGGDGEGGGMAVYGACEALTGLPDGTGGGGGGVIRPLVAPPPAWAPPPPAPVLDYLTGDQLAYLAASFATAGGSGGGGGGGSGGGGGAGSGGGGAGGCYHPVELFSAISHRLLPAVPRLQSGALVRALHAFAAARHHDPRLLAALAAEVRRRAAAGGHHAGVAAEEEGEGEADGGGDMAAGAYDVGGGSERAAGAWASPGSGRSGSSNSSRSGRSSTGTSKSGGLLASLFGGGRSGDSGSSSGGGRADRLHVAASWLQLQDLSRLGEAAAALWAQPPHGRLGAVTGGLGGGGGGGAEGGLGEELMAVVVVGAEAVVARRLAPLHRRLQLQQQQQQRPRQPAVQGEAGGAAAAAAPPAAASGTAVPLTVPQLSEALAPALTLLGALVAAAGAGGGSGGSATAAAAARAAAAISSRHVLPLLSAATAATTSDGADAAGAGDGAGALAAACGCLTPPQLLTLLAALLPGAAGSGVLRGAQHPYPLPPAFSRNPATVSAGGGGGGSGGSRGALAGRVLAVVGALRRAADPCTVRGAAQVLAAWHLLAAARLAAAAAAVPSPGAGGDRAGGGEDGDDVVEVLRAAAAELLPSLAACAVAVGGQHPALLGSGWEAARLVVGCAVLGAYDSAALDAAAAALVAALKGGSGSGGGGAAGVAGAGGMLGLPAAAIGQLSWAVGHLGYGNEQLLAALQAQALARSAPPLAVSATEDVLFRRAAARPPPPPLLTLHGQAGGPGTAAAAAAAGAAAPSAAAAAAAATGGSGSSSGVGVGPLLGPLDLADVVWGSAVNGFRSNGGAELRELYLRAASGGVVSIDDGRWLRLAQSHVLLLLGAAGGLGEAAAASLHSAWFNALGYAWEHQAVRPGGELAGPSGTPPHPHAAAWRAQVAAAAAQLLAAAADTAAGAGADVGARGGSDQAPPGRASRQRRKQGDPGQAEPQPQQQQQPHQDGRGLRAEEVAALLEVAAANWRLQPQPRAVRMLPPSADMRLTVPLTATCNTSSSGSGSGSGGSGGGGKHGWGWGGSSSGSGSGSSGAVVTGLGADQLLLALDMVFKHDEAITTATATSAAAAAAAAAAAKSTASTASSSGNASNTTSGGARSGAAATAGRGPHGCPTTHTSLGADTALEPPPQLQPRLLGHALWRRAVLRQLGALVRPLRQAEWEAAAGDPHAQRALLARVLRRP</sequence>
<dbReference type="InParanoid" id="A0A2K3D732"/>
<dbReference type="RefSeq" id="XP_042919262.1">
    <property type="nucleotide sequence ID" value="XM_043068991.1"/>
</dbReference>
<organism evidence="2 3">
    <name type="scientific">Chlamydomonas reinhardtii</name>
    <name type="common">Chlamydomonas smithii</name>
    <dbReference type="NCBI Taxonomy" id="3055"/>
    <lineage>
        <taxon>Eukaryota</taxon>
        <taxon>Viridiplantae</taxon>
        <taxon>Chlorophyta</taxon>
        <taxon>core chlorophytes</taxon>
        <taxon>Chlorophyceae</taxon>
        <taxon>CS clade</taxon>
        <taxon>Chlamydomonadales</taxon>
        <taxon>Chlamydomonadaceae</taxon>
        <taxon>Chlamydomonas</taxon>
    </lineage>
</organism>
<feature type="region of interest" description="Disordered" evidence="1">
    <location>
        <begin position="636"/>
        <end position="662"/>
    </location>
</feature>
<feature type="compositionally biased region" description="Gly residues" evidence="1">
    <location>
        <begin position="1308"/>
        <end position="1336"/>
    </location>
</feature>
<feature type="region of interest" description="Disordered" evidence="1">
    <location>
        <begin position="77"/>
        <end position="125"/>
    </location>
</feature>
<feature type="region of interest" description="Disordered" evidence="1">
    <location>
        <begin position="465"/>
        <end position="554"/>
    </location>
</feature>
<dbReference type="Proteomes" id="UP000006906">
    <property type="component" value="Chromosome 12"/>
</dbReference>
<dbReference type="KEGG" id="cre:CHLRE_12g551127v5"/>
<feature type="compositionally biased region" description="Gly residues" evidence="1">
    <location>
        <begin position="483"/>
        <end position="497"/>
    </location>
</feature>
<feature type="compositionally biased region" description="Low complexity" evidence="1">
    <location>
        <begin position="170"/>
        <end position="186"/>
    </location>
</feature>
<feature type="compositionally biased region" description="Low complexity" evidence="1">
    <location>
        <begin position="1384"/>
        <end position="1412"/>
    </location>
</feature>
<name>A0A2K3D732_CHLRE</name>
<feature type="compositionally biased region" description="Gly residues" evidence="1">
    <location>
        <begin position="538"/>
        <end position="553"/>
    </location>
</feature>
<feature type="region of interest" description="Disordered" evidence="1">
    <location>
        <begin position="1299"/>
        <end position="1338"/>
    </location>
</feature>
<dbReference type="STRING" id="3055.A0A2K3D732"/>
<dbReference type="EMBL" id="CM008973">
    <property type="protein sequence ID" value="PNW76343.1"/>
    <property type="molecule type" value="Genomic_DNA"/>
</dbReference>